<reference evidence="1" key="1">
    <citation type="submission" date="2020-07" db="EMBL/GenBank/DDBJ databases">
        <title>Multicomponent nature underlies the extraordinary mechanical properties of spider dragline silk.</title>
        <authorList>
            <person name="Kono N."/>
            <person name="Nakamura H."/>
            <person name="Mori M."/>
            <person name="Yoshida Y."/>
            <person name="Ohtoshi R."/>
            <person name="Malay A.D."/>
            <person name="Moran D.A.P."/>
            <person name="Tomita M."/>
            <person name="Numata K."/>
            <person name="Arakawa K."/>
        </authorList>
    </citation>
    <scope>NUCLEOTIDE SEQUENCE</scope>
</reference>
<dbReference type="Proteomes" id="UP000887116">
    <property type="component" value="Unassembled WGS sequence"/>
</dbReference>
<keyword evidence="2" id="KW-1185">Reference proteome</keyword>
<gene>
    <name evidence="1" type="ORF">TNCT_220391</name>
</gene>
<sequence>MFPGLWRLELKIVSSLNRPRALVFQKRRAEKKLKVIWIKNISPNYTKRESTASDLPETALKDETPSELFEQFYFSAVYDLIVKETR</sequence>
<accession>A0A8X6FD95</accession>
<proteinExistence type="predicted"/>
<comment type="caution">
    <text evidence="1">The sequence shown here is derived from an EMBL/GenBank/DDBJ whole genome shotgun (WGS) entry which is preliminary data.</text>
</comment>
<name>A0A8X6FD95_TRICU</name>
<dbReference type="EMBL" id="BMAO01021745">
    <property type="protein sequence ID" value="GFQ77138.1"/>
    <property type="molecule type" value="Genomic_DNA"/>
</dbReference>
<dbReference type="AlphaFoldDB" id="A0A8X6FD95"/>
<evidence type="ECO:0000313" key="1">
    <source>
        <dbReference type="EMBL" id="GFQ77138.1"/>
    </source>
</evidence>
<organism evidence="1 2">
    <name type="scientific">Trichonephila clavata</name>
    <name type="common">Joro spider</name>
    <name type="synonym">Nephila clavata</name>
    <dbReference type="NCBI Taxonomy" id="2740835"/>
    <lineage>
        <taxon>Eukaryota</taxon>
        <taxon>Metazoa</taxon>
        <taxon>Ecdysozoa</taxon>
        <taxon>Arthropoda</taxon>
        <taxon>Chelicerata</taxon>
        <taxon>Arachnida</taxon>
        <taxon>Araneae</taxon>
        <taxon>Araneomorphae</taxon>
        <taxon>Entelegynae</taxon>
        <taxon>Araneoidea</taxon>
        <taxon>Nephilidae</taxon>
        <taxon>Trichonephila</taxon>
    </lineage>
</organism>
<evidence type="ECO:0000313" key="2">
    <source>
        <dbReference type="Proteomes" id="UP000887116"/>
    </source>
</evidence>
<protein>
    <submittedName>
        <fullName evidence="1">Uncharacterized protein</fullName>
    </submittedName>
</protein>